<organism evidence="2 3">
    <name type="scientific">Herbiconiux oxytropis</name>
    <dbReference type="NCBI Taxonomy" id="2970915"/>
    <lineage>
        <taxon>Bacteria</taxon>
        <taxon>Bacillati</taxon>
        <taxon>Actinomycetota</taxon>
        <taxon>Actinomycetes</taxon>
        <taxon>Micrococcales</taxon>
        <taxon>Microbacteriaceae</taxon>
        <taxon>Herbiconiux</taxon>
    </lineage>
</organism>
<name>A0AA41XHV6_9MICO</name>
<feature type="region of interest" description="Disordered" evidence="1">
    <location>
        <begin position="1"/>
        <end position="48"/>
    </location>
</feature>
<protein>
    <submittedName>
        <fullName evidence="2">Uncharacterized protein</fullName>
    </submittedName>
</protein>
<proteinExistence type="predicted"/>
<evidence type="ECO:0000313" key="2">
    <source>
        <dbReference type="EMBL" id="MCS5726883.1"/>
    </source>
</evidence>
<feature type="compositionally biased region" description="Basic and acidic residues" evidence="1">
    <location>
        <begin position="1"/>
        <end position="19"/>
    </location>
</feature>
<sequence>MEPQDKKDAHGPDAADDTRAANAAENPAQAETEDALRSIKSLGEDLRG</sequence>
<comment type="caution">
    <text evidence="2">The sequence shown here is derived from an EMBL/GenBank/DDBJ whole genome shotgun (WGS) entry which is preliminary data.</text>
</comment>
<dbReference type="AlphaFoldDB" id="A0AA41XHV6"/>
<dbReference type="Proteomes" id="UP001165587">
    <property type="component" value="Unassembled WGS sequence"/>
</dbReference>
<dbReference type="EMBL" id="JANLCK010000007">
    <property type="protein sequence ID" value="MCS5726883.1"/>
    <property type="molecule type" value="Genomic_DNA"/>
</dbReference>
<gene>
    <name evidence="2" type="ORF">N1028_13365</name>
</gene>
<feature type="compositionally biased region" description="Basic and acidic residues" evidence="1">
    <location>
        <begin position="34"/>
        <end position="48"/>
    </location>
</feature>
<evidence type="ECO:0000256" key="1">
    <source>
        <dbReference type="SAM" id="MobiDB-lite"/>
    </source>
</evidence>
<reference evidence="2" key="1">
    <citation type="submission" date="2022-08" db="EMBL/GenBank/DDBJ databases">
        <authorList>
            <person name="Deng Y."/>
            <person name="Han X.-F."/>
            <person name="Zhang Y.-Q."/>
        </authorList>
    </citation>
    <scope>NUCLEOTIDE SEQUENCE</scope>
    <source>
        <strain evidence="2">CPCC 203407</strain>
    </source>
</reference>
<dbReference type="RefSeq" id="WP_259529773.1">
    <property type="nucleotide sequence ID" value="NZ_JANLCK010000007.1"/>
</dbReference>
<keyword evidence="3" id="KW-1185">Reference proteome</keyword>
<accession>A0AA41XHV6</accession>
<feature type="compositionally biased region" description="Low complexity" evidence="1">
    <location>
        <begin position="20"/>
        <end position="30"/>
    </location>
</feature>
<evidence type="ECO:0000313" key="3">
    <source>
        <dbReference type="Proteomes" id="UP001165587"/>
    </source>
</evidence>